<sequence>MTEIAKPIPIHRLFALGAVLLPLLLGGCQEGVSESVTNIFTNPFGSSDEEEEVINAVALNPGEVAWHIQSAVAATVLRLKDGEPDAIDEEFDVVGSAGIATDENIDLSWFGVEKVQLNDFFHPKDMPAINRLGASLVLVDATGRRVGVSFVADYELKDEKVVLMGHQWGYMRAEFPVAESYIVPIAAIEQMTEAEVRDYTTFRSHILTHAVTVGDPNAPQDMAEYSIVTFFMDRLLDGDKVQLRISEVKDGPEGFSDDSRYIVHGNGWVTGIVPGKFSLAPDKAFWVKAVFIPKKKEDGFFSGLLTSEKVIGLYNTANLTDSPS</sequence>
<dbReference type="Proteomes" id="UP000445696">
    <property type="component" value="Unassembled WGS sequence"/>
</dbReference>
<dbReference type="RefSeq" id="WP_161338625.1">
    <property type="nucleotide sequence ID" value="NZ_JBHSDG010000005.1"/>
</dbReference>
<evidence type="ECO:0000313" key="1">
    <source>
        <dbReference type="EMBL" id="MZR22165.1"/>
    </source>
</evidence>
<evidence type="ECO:0000313" key="2">
    <source>
        <dbReference type="Proteomes" id="UP000445696"/>
    </source>
</evidence>
<comment type="caution">
    <text evidence="1">The sequence shown here is derived from an EMBL/GenBank/DDBJ whole genome shotgun (WGS) entry which is preliminary data.</text>
</comment>
<organism evidence="1 2">
    <name type="scientific">Sneathiella chungangensis</name>
    <dbReference type="NCBI Taxonomy" id="1418234"/>
    <lineage>
        <taxon>Bacteria</taxon>
        <taxon>Pseudomonadati</taxon>
        <taxon>Pseudomonadota</taxon>
        <taxon>Alphaproteobacteria</taxon>
        <taxon>Sneathiellales</taxon>
        <taxon>Sneathiellaceae</taxon>
        <taxon>Sneathiella</taxon>
    </lineage>
</organism>
<accession>A0A845MEQ4</accession>
<keyword evidence="2" id="KW-1185">Reference proteome</keyword>
<reference evidence="1 2" key="1">
    <citation type="journal article" date="2014" name="Int. J. Syst. Evol. Microbiol.">
        <title>Sneathiella chungangensis sp. nov., isolated from a marine sand, and emended description of the genus Sneathiella.</title>
        <authorList>
            <person name="Siamphan C."/>
            <person name="Kim H."/>
            <person name="Lee J.S."/>
            <person name="Kim W."/>
        </authorList>
    </citation>
    <scope>NUCLEOTIDE SEQUENCE [LARGE SCALE GENOMIC DNA]</scope>
    <source>
        <strain evidence="1 2">KCTC 32476</strain>
    </source>
</reference>
<dbReference type="AlphaFoldDB" id="A0A845MEQ4"/>
<dbReference type="EMBL" id="WTVA01000003">
    <property type="protein sequence ID" value="MZR22165.1"/>
    <property type="molecule type" value="Genomic_DNA"/>
</dbReference>
<dbReference type="PROSITE" id="PS51257">
    <property type="entry name" value="PROKAR_LIPOPROTEIN"/>
    <property type="match status" value="1"/>
</dbReference>
<proteinExistence type="predicted"/>
<gene>
    <name evidence="1" type="ORF">GQF03_07470</name>
</gene>
<name>A0A845MEQ4_9PROT</name>
<protein>
    <submittedName>
        <fullName evidence="1">Uncharacterized protein</fullName>
    </submittedName>
</protein>